<proteinExistence type="predicted"/>
<keyword evidence="1" id="KW-0472">Membrane</keyword>
<gene>
    <name evidence="2" type="ORF">H6G24_05930</name>
</gene>
<keyword evidence="1" id="KW-0812">Transmembrane</keyword>
<organism evidence="2 3">
    <name type="scientific">Calothrix parietina FACHB-288</name>
    <dbReference type="NCBI Taxonomy" id="2692896"/>
    <lineage>
        <taxon>Bacteria</taxon>
        <taxon>Bacillati</taxon>
        <taxon>Cyanobacteriota</taxon>
        <taxon>Cyanophyceae</taxon>
        <taxon>Nostocales</taxon>
        <taxon>Calotrichaceae</taxon>
        <taxon>Calothrix</taxon>
    </lineage>
</organism>
<keyword evidence="3" id="KW-1185">Reference proteome</keyword>
<dbReference type="EMBL" id="JACJQH010000007">
    <property type="protein sequence ID" value="MBD2195036.1"/>
    <property type="molecule type" value="Genomic_DNA"/>
</dbReference>
<dbReference type="RefSeq" id="WP_190538964.1">
    <property type="nucleotide sequence ID" value="NZ_CAWPNO010000106.1"/>
</dbReference>
<feature type="transmembrane region" description="Helical" evidence="1">
    <location>
        <begin position="79"/>
        <end position="106"/>
    </location>
</feature>
<sequence length="133" mass="15665">MQYLYRRIHENMRFSVMLMQPKTLKIITVILLTLVVLSPALVAIIVVWQEHLNFLARENLLSDIKNSQQLMNYGINPRIYGLLWAIILAPIGFCLGVNLHNSYVAYRAAMRQRKIKILQRMWQQNPYPEEIIL</sequence>
<protein>
    <submittedName>
        <fullName evidence="2">Uncharacterized protein</fullName>
    </submittedName>
</protein>
<reference evidence="2 3" key="1">
    <citation type="journal article" date="2020" name="ISME J.">
        <title>Comparative genomics reveals insights into cyanobacterial evolution and habitat adaptation.</title>
        <authorList>
            <person name="Chen M.Y."/>
            <person name="Teng W.K."/>
            <person name="Zhao L."/>
            <person name="Hu C.X."/>
            <person name="Zhou Y.K."/>
            <person name="Han B.P."/>
            <person name="Song L.R."/>
            <person name="Shu W.S."/>
        </authorList>
    </citation>
    <scope>NUCLEOTIDE SEQUENCE [LARGE SCALE GENOMIC DNA]</scope>
    <source>
        <strain evidence="2 3">FACHB-288</strain>
    </source>
</reference>
<dbReference type="Proteomes" id="UP000658514">
    <property type="component" value="Unassembled WGS sequence"/>
</dbReference>
<keyword evidence="1" id="KW-1133">Transmembrane helix</keyword>
<evidence type="ECO:0000313" key="2">
    <source>
        <dbReference type="EMBL" id="MBD2195036.1"/>
    </source>
</evidence>
<name>A0ABR8A500_9CYAN</name>
<accession>A0ABR8A500</accession>
<evidence type="ECO:0000313" key="3">
    <source>
        <dbReference type="Proteomes" id="UP000658514"/>
    </source>
</evidence>
<evidence type="ECO:0000256" key="1">
    <source>
        <dbReference type="SAM" id="Phobius"/>
    </source>
</evidence>
<comment type="caution">
    <text evidence="2">The sequence shown here is derived from an EMBL/GenBank/DDBJ whole genome shotgun (WGS) entry which is preliminary data.</text>
</comment>